<keyword evidence="3 6" id="KW-0012">Acyltransferase</keyword>
<evidence type="ECO:0000313" key="6">
    <source>
        <dbReference type="EMBL" id="WDI33056.1"/>
    </source>
</evidence>
<dbReference type="SUPFAM" id="SSF69593">
    <property type="entry name" value="Glycerol-3-phosphate (1)-acyltransferase"/>
    <property type="match status" value="1"/>
</dbReference>
<dbReference type="PANTHER" id="PTHR10434">
    <property type="entry name" value="1-ACYL-SN-GLYCEROL-3-PHOSPHATE ACYLTRANSFERASE"/>
    <property type="match status" value="1"/>
</dbReference>
<dbReference type="GO" id="GO:0003841">
    <property type="term" value="F:1-acylglycerol-3-phosphate O-acyltransferase activity"/>
    <property type="evidence" value="ECO:0007669"/>
    <property type="project" value="TreeGrafter"/>
</dbReference>
<dbReference type="KEGG" id="hfl:PUV54_07590"/>
<dbReference type="PANTHER" id="PTHR10434:SF40">
    <property type="entry name" value="1-ACYL-SN-GLYCEROL-3-PHOSPHATE ACYLTRANSFERASE"/>
    <property type="match status" value="1"/>
</dbReference>
<organism evidence="6 7">
    <name type="scientific">Hyphococcus flavus</name>
    <dbReference type="NCBI Taxonomy" id="1866326"/>
    <lineage>
        <taxon>Bacteria</taxon>
        <taxon>Pseudomonadati</taxon>
        <taxon>Pseudomonadota</taxon>
        <taxon>Alphaproteobacteria</taxon>
        <taxon>Parvularculales</taxon>
        <taxon>Parvularculaceae</taxon>
        <taxon>Hyphococcus</taxon>
    </lineage>
</organism>
<dbReference type="SMART" id="SM00563">
    <property type="entry name" value="PlsC"/>
    <property type="match status" value="1"/>
</dbReference>
<dbReference type="InterPro" id="IPR002123">
    <property type="entry name" value="Plipid/glycerol_acylTrfase"/>
</dbReference>
<gene>
    <name evidence="6" type="ORF">PUV54_07590</name>
</gene>
<accession>A0AAF0CG34</accession>
<evidence type="ECO:0000313" key="7">
    <source>
        <dbReference type="Proteomes" id="UP001214043"/>
    </source>
</evidence>
<dbReference type="AlphaFoldDB" id="A0AAF0CG34"/>
<proteinExistence type="predicted"/>
<dbReference type="GO" id="GO:0006654">
    <property type="term" value="P:phosphatidic acid biosynthetic process"/>
    <property type="evidence" value="ECO:0007669"/>
    <property type="project" value="TreeGrafter"/>
</dbReference>
<evidence type="ECO:0000256" key="4">
    <source>
        <dbReference type="SAM" id="Phobius"/>
    </source>
</evidence>
<protein>
    <submittedName>
        <fullName evidence="6">Lysophospholipid acyltransferase family protein</fullName>
    </submittedName>
</protein>
<keyword evidence="4" id="KW-1133">Transmembrane helix</keyword>
<keyword evidence="7" id="KW-1185">Reference proteome</keyword>
<feature type="domain" description="Phospholipid/glycerol acyltransferase" evidence="5">
    <location>
        <begin position="72"/>
        <end position="186"/>
    </location>
</feature>
<keyword evidence="4" id="KW-0472">Membrane</keyword>
<keyword evidence="2" id="KW-0808">Transferase</keyword>
<evidence type="ECO:0000256" key="1">
    <source>
        <dbReference type="ARBA" id="ARBA00005189"/>
    </source>
</evidence>
<name>A0AAF0CG34_9PROT</name>
<dbReference type="CDD" id="cd07989">
    <property type="entry name" value="LPLAT_AGPAT-like"/>
    <property type="match status" value="1"/>
</dbReference>
<feature type="transmembrane region" description="Helical" evidence="4">
    <location>
        <begin position="7"/>
        <end position="31"/>
    </location>
</feature>
<dbReference type="EMBL" id="CP118166">
    <property type="protein sequence ID" value="WDI33056.1"/>
    <property type="molecule type" value="Genomic_DNA"/>
</dbReference>
<reference evidence="6" key="1">
    <citation type="submission" date="2023-02" db="EMBL/GenBank/DDBJ databases">
        <title>Genome sequence of Hyphococcus flavus.</title>
        <authorList>
            <person name="Rong J.-C."/>
            <person name="Zhao Q."/>
            <person name="Yi M."/>
            <person name="Wu J.-Y."/>
        </authorList>
    </citation>
    <scope>NUCLEOTIDE SEQUENCE</scope>
    <source>
        <strain evidence="6">MCCC 1K03223</strain>
    </source>
</reference>
<dbReference type="Pfam" id="PF01553">
    <property type="entry name" value="Acyltransferase"/>
    <property type="match status" value="1"/>
</dbReference>
<evidence type="ECO:0000256" key="2">
    <source>
        <dbReference type="ARBA" id="ARBA00022679"/>
    </source>
</evidence>
<sequence>MLLRIRSICFAAFIVFFVGFIGFFCLPAALFGRRAAQATVKSWSKTGLDALKLITGMTYRIEGAENIPTGGAIVAANHQSMWETIALVAILPRPVISLKQELLWVPVYGWWAKLAGHIPIDRKGGAKALRAFTRIAKERIDEGNQVIVFPEGTRIQPGQTSRFLPGAAGIYTTANAPCTPAAHDSGRFWTHPGIERKPGVVTLRFLPPIAPGLDRKTFLKELKAQIEAARPDLENTPLEKEKSVG</sequence>
<dbReference type="Proteomes" id="UP001214043">
    <property type="component" value="Chromosome"/>
</dbReference>
<evidence type="ECO:0000259" key="5">
    <source>
        <dbReference type="SMART" id="SM00563"/>
    </source>
</evidence>
<keyword evidence="4" id="KW-0812">Transmembrane</keyword>
<dbReference type="RefSeq" id="WP_274495015.1">
    <property type="nucleotide sequence ID" value="NZ_CP118166.1"/>
</dbReference>
<evidence type="ECO:0000256" key="3">
    <source>
        <dbReference type="ARBA" id="ARBA00023315"/>
    </source>
</evidence>
<comment type="pathway">
    <text evidence="1">Lipid metabolism.</text>
</comment>